<organism evidence="2 3">
    <name type="scientific">Pycnococcus provasolii</name>
    <dbReference type="NCBI Taxonomy" id="41880"/>
    <lineage>
        <taxon>Eukaryota</taxon>
        <taxon>Viridiplantae</taxon>
        <taxon>Chlorophyta</taxon>
        <taxon>Pseudoscourfieldiophyceae</taxon>
        <taxon>Pseudoscourfieldiales</taxon>
        <taxon>Pycnococcaceae</taxon>
        <taxon>Pycnococcus</taxon>
    </lineage>
</organism>
<feature type="compositionally biased region" description="Basic residues" evidence="1">
    <location>
        <begin position="581"/>
        <end position="596"/>
    </location>
</feature>
<evidence type="ECO:0000256" key="1">
    <source>
        <dbReference type="SAM" id="MobiDB-lite"/>
    </source>
</evidence>
<dbReference type="EMBL" id="BNJQ01000016">
    <property type="protein sequence ID" value="GHP07306.1"/>
    <property type="molecule type" value="Genomic_DNA"/>
</dbReference>
<reference evidence="2" key="1">
    <citation type="submission" date="2020-10" db="EMBL/GenBank/DDBJ databases">
        <title>Unveiling of a novel bifunctional photoreceptor, Dualchrome1, isolated from a cosmopolitan green alga.</title>
        <authorList>
            <person name="Suzuki S."/>
            <person name="Kawachi M."/>
        </authorList>
    </citation>
    <scope>NUCLEOTIDE SEQUENCE</scope>
    <source>
        <strain evidence="2">NIES 2893</strain>
    </source>
</reference>
<feature type="region of interest" description="Disordered" evidence="1">
    <location>
        <begin position="571"/>
        <end position="603"/>
    </location>
</feature>
<proteinExistence type="predicted"/>
<sequence>MSSEASQAAARLIQAHFKSYSMRNAVRLLIRGKKKSVLSPSFKKASQAIRMSRKIKDDHARVTLQRKKEMKRIAEHQLSGEIATTLQDESELSELDYRKQGNLDAYTTEAINMRRRLRADTDVGNRINRWWCHFNRPAGRLFFEVDAYVYMHIVLDHAVNGNEFATDEELIADAAVDWLEDAESKTAIVYDVFFNAIYELADLWTHSVEKVEYIEFLERALDDCRKMEEWCTDAMRRRMQQLAKATKDRVIAEEFGELSWIRNFAKIGGDLYVDEYGQRLRRSEKHYMCNVVDGVALYDNHGRPLFDSLGRPIHYVDSTGMSKAFLTDDCGALYNAKGYKVDANGVKAKKAKKMGGSWSISKDVCPRSRSRKDLLTLGFHVGEDGELYRHDGSDPVGLTVGDDGKMRDAFGRVVVKGADGRWYDENGNLLYDENGNSHHFDGVRMGADGKMRDASGRVLVRGADDCWYDENGNLLYGENGNPINGASGLAMGADGKMRDASGRVLVRGADDRWYDENGNLLYGENGNPINGASGLVMGADGKMRDASGRVLVRGADGRWYDENGNLLYGENGNPINDKTTRGSKHRAAHRGMHHQSKVANARTRKDGMDSLPAIENDDLISVSQWDLSIRDVTMTSKLQWLGRKFSGQKQARIRKILRKDVPERTRDLPEKSANQHIVVPPLTSLPQIADASRAAANDAGAAAPSLPMSSRMEDFSMHSLPPIGAPALSARFSTKPRAGGWSKIRERKRIASAMVRGKSNNDVGANAPPPPSFEVGAAGSGFTWREKGGVQVAHEPPAAPTIGSFHASPSLRAGILETSARAVRILQHSDLNLGLSY</sequence>
<comment type="caution">
    <text evidence="2">The sequence shown here is derived from an EMBL/GenBank/DDBJ whole genome shotgun (WGS) entry which is preliminary data.</text>
</comment>
<keyword evidence="3" id="KW-1185">Reference proteome</keyword>
<dbReference type="OrthoDB" id="549564at2759"/>
<accession>A0A830HIW9</accession>
<evidence type="ECO:0000313" key="3">
    <source>
        <dbReference type="Proteomes" id="UP000660262"/>
    </source>
</evidence>
<dbReference type="Proteomes" id="UP000660262">
    <property type="component" value="Unassembled WGS sequence"/>
</dbReference>
<protein>
    <submittedName>
        <fullName evidence="2">Uncharacterized protein</fullName>
    </submittedName>
</protein>
<gene>
    <name evidence="2" type="ORF">PPROV_000604700</name>
</gene>
<evidence type="ECO:0000313" key="2">
    <source>
        <dbReference type="EMBL" id="GHP07306.1"/>
    </source>
</evidence>
<name>A0A830HIW9_9CHLO</name>
<dbReference type="PROSITE" id="PS50096">
    <property type="entry name" value="IQ"/>
    <property type="match status" value="1"/>
</dbReference>
<dbReference type="AlphaFoldDB" id="A0A830HIW9"/>